<keyword evidence="3 8" id="KW-0028">Amino-acid biosynthesis</keyword>
<proteinExistence type="inferred from homology"/>
<evidence type="ECO:0000256" key="7">
    <source>
        <dbReference type="ARBA" id="ARBA00023239"/>
    </source>
</evidence>
<evidence type="ECO:0000259" key="9">
    <source>
        <dbReference type="Pfam" id="PF00218"/>
    </source>
</evidence>
<feature type="domain" description="Indole-3-glycerol phosphate synthase" evidence="9">
    <location>
        <begin position="4"/>
        <end position="253"/>
    </location>
</feature>
<keyword evidence="6 8" id="KW-0057">Aromatic amino acid biosynthesis</keyword>
<dbReference type="InterPro" id="IPR013785">
    <property type="entry name" value="Aldolase_TIM"/>
</dbReference>
<evidence type="ECO:0000256" key="1">
    <source>
        <dbReference type="ARBA" id="ARBA00001633"/>
    </source>
</evidence>
<dbReference type="PROSITE" id="PS00614">
    <property type="entry name" value="IGPS"/>
    <property type="match status" value="1"/>
</dbReference>
<evidence type="ECO:0000256" key="5">
    <source>
        <dbReference type="ARBA" id="ARBA00022822"/>
    </source>
</evidence>
<evidence type="ECO:0000256" key="2">
    <source>
        <dbReference type="ARBA" id="ARBA00004696"/>
    </source>
</evidence>
<keyword evidence="7 8" id="KW-0456">Lyase</keyword>
<dbReference type="NCBIfam" id="NF001377">
    <property type="entry name" value="PRK00278.2-4"/>
    <property type="match status" value="1"/>
</dbReference>
<comment type="caution">
    <text evidence="10">The sequence shown here is derived from an EMBL/GenBank/DDBJ whole genome shotgun (WGS) entry which is preliminary data.</text>
</comment>
<dbReference type="Gene3D" id="3.20.20.70">
    <property type="entry name" value="Aldolase class I"/>
    <property type="match status" value="1"/>
</dbReference>
<evidence type="ECO:0000313" key="11">
    <source>
        <dbReference type="Proteomes" id="UP000703674"/>
    </source>
</evidence>
<comment type="pathway">
    <text evidence="2 8">Amino-acid biosynthesis; L-tryptophan biosynthesis; L-tryptophan from chorismate: step 4/5.</text>
</comment>
<dbReference type="InterPro" id="IPR001468">
    <property type="entry name" value="Indole-3-GlycerolPSynthase_CS"/>
</dbReference>
<evidence type="ECO:0000256" key="3">
    <source>
        <dbReference type="ARBA" id="ARBA00022605"/>
    </source>
</evidence>
<dbReference type="RefSeq" id="WP_168136965.1">
    <property type="nucleotide sequence ID" value="NZ_JAAVJR010000001.1"/>
</dbReference>
<name>A0ABX1CU61_9FLAO</name>
<dbReference type="HAMAP" id="MF_00134_B">
    <property type="entry name" value="IGPS_B"/>
    <property type="match status" value="1"/>
</dbReference>
<dbReference type="GO" id="GO:0004425">
    <property type="term" value="F:indole-3-glycerol-phosphate synthase activity"/>
    <property type="evidence" value="ECO:0007669"/>
    <property type="project" value="UniProtKB-EC"/>
</dbReference>
<comment type="similarity">
    <text evidence="8">Belongs to the TrpC family.</text>
</comment>
<keyword evidence="4 8" id="KW-0210">Decarboxylase</keyword>
<evidence type="ECO:0000256" key="4">
    <source>
        <dbReference type="ARBA" id="ARBA00022793"/>
    </source>
</evidence>
<dbReference type="EMBL" id="JAAVJR010000001">
    <property type="protein sequence ID" value="NJW51829.1"/>
    <property type="molecule type" value="Genomic_DNA"/>
</dbReference>
<evidence type="ECO:0000256" key="8">
    <source>
        <dbReference type="HAMAP-Rule" id="MF_00134"/>
    </source>
</evidence>
<dbReference type="SUPFAM" id="SSF51366">
    <property type="entry name" value="Ribulose-phoshate binding barrel"/>
    <property type="match status" value="1"/>
</dbReference>
<dbReference type="Pfam" id="PF00218">
    <property type="entry name" value="IGPS"/>
    <property type="match status" value="1"/>
</dbReference>
<dbReference type="Proteomes" id="UP000703674">
    <property type="component" value="Unassembled WGS sequence"/>
</dbReference>
<evidence type="ECO:0000256" key="6">
    <source>
        <dbReference type="ARBA" id="ARBA00023141"/>
    </source>
</evidence>
<dbReference type="InterPro" id="IPR045186">
    <property type="entry name" value="Indole-3-glycerol_P_synth"/>
</dbReference>
<accession>A0ABX1CU61</accession>
<keyword evidence="5 8" id="KW-0822">Tryptophan biosynthesis</keyword>
<sequence>MNILEKIAAHKKQEVAISKEEVPVESLELLPHYHRKCLSLRENLQKVQPGIITEFKRRSPSHPEINLTADVEKITAAYEAAGASGISVLTDEEFFGGSLDDLALARETVKLPLLRKDFVVDEYQIIEAKAMGADVILLIAAMLKPSEIRQFSALAKKLGLEVLLEVHNEEELKNNLFDTVDLIGVNNRNLKTFEVDLQFSKDLAEKIPGEYLKVSESGISDTAAIRELQKYGFQGFLIGGNFMKTEDPGKSAAEFIKELI</sequence>
<reference evidence="10 11" key="1">
    <citation type="submission" date="2020-03" db="EMBL/GenBank/DDBJ databases">
        <title>Salinimicrobium sp. nov, isolated from SCS.</title>
        <authorList>
            <person name="Cao W.R."/>
        </authorList>
    </citation>
    <scope>NUCLEOTIDE SEQUENCE [LARGE SCALE GENOMIC DNA]</scope>
    <source>
        <strain evidence="11">J15B91</strain>
    </source>
</reference>
<dbReference type="InterPro" id="IPR011060">
    <property type="entry name" value="RibuloseP-bd_barrel"/>
</dbReference>
<gene>
    <name evidence="8 10" type="primary">trpC</name>
    <name evidence="10" type="ORF">HC175_02755</name>
</gene>
<dbReference type="EC" id="4.1.1.48" evidence="8"/>
<dbReference type="CDD" id="cd00331">
    <property type="entry name" value="IGPS"/>
    <property type="match status" value="1"/>
</dbReference>
<protein>
    <recommendedName>
        <fullName evidence="8">Indole-3-glycerol phosphate synthase</fullName>
        <shortName evidence="8">IGPS</shortName>
        <ecNumber evidence="8">4.1.1.48</ecNumber>
    </recommendedName>
</protein>
<comment type="catalytic activity">
    <reaction evidence="1 8">
        <text>1-(2-carboxyphenylamino)-1-deoxy-D-ribulose 5-phosphate + H(+) = (1S,2R)-1-C-(indol-3-yl)glycerol 3-phosphate + CO2 + H2O</text>
        <dbReference type="Rhea" id="RHEA:23476"/>
        <dbReference type="ChEBI" id="CHEBI:15377"/>
        <dbReference type="ChEBI" id="CHEBI:15378"/>
        <dbReference type="ChEBI" id="CHEBI:16526"/>
        <dbReference type="ChEBI" id="CHEBI:58613"/>
        <dbReference type="ChEBI" id="CHEBI:58866"/>
        <dbReference type="EC" id="4.1.1.48"/>
    </reaction>
</comment>
<organism evidence="10 11">
    <name type="scientific">Salinimicrobium oceani</name>
    <dbReference type="NCBI Taxonomy" id="2722702"/>
    <lineage>
        <taxon>Bacteria</taxon>
        <taxon>Pseudomonadati</taxon>
        <taxon>Bacteroidota</taxon>
        <taxon>Flavobacteriia</taxon>
        <taxon>Flavobacteriales</taxon>
        <taxon>Flavobacteriaceae</taxon>
        <taxon>Salinimicrobium</taxon>
    </lineage>
</organism>
<keyword evidence="11" id="KW-1185">Reference proteome</keyword>
<dbReference type="PANTHER" id="PTHR22854:SF2">
    <property type="entry name" value="INDOLE-3-GLYCEROL-PHOSPHATE SYNTHASE"/>
    <property type="match status" value="1"/>
</dbReference>
<dbReference type="PANTHER" id="PTHR22854">
    <property type="entry name" value="TRYPTOPHAN BIOSYNTHESIS PROTEIN"/>
    <property type="match status" value="1"/>
</dbReference>
<dbReference type="InterPro" id="IPR013798">
    <property type="entry name" value="Indole-3-glycerol_P_synth_dom"/>
</dbReference>
<evidence type="ECO:0000313" key="10">
    <source>
        <dbReference type="EMBL" id="NJW51829.1"/>
    </source>
</evidence>